<organism evidence="1 2">
    <name type="scientific">Brassica carinata</name>
    <name type="common">Ethiopian mustard</name>
    <name type="synonym">Abyssinian cabbage</name>
    <dbReference type="NCBI Taxonomy" id="52824"/>
    <lineage>
        <taxon>Eukaryota</taxon>
        <taxon>Viridiplantae</taxon>
        <taxon>Streptophyta</taxon>
        <taxon>Embryophyta</taxon>
        <taxon>Tracheophyta</taxon>
        <taxon>Spermatophyta</taxon>
        <taxon>Magnoliopsida</taxon>
        <taxon>eudicotyledons</taxon>
        <taxon>Gunneridae</taxon>
        <taxon>Pentapetalae</taxon>
        <taxon>rosids</taxon>
        <taxon>malvids</taxon>
        <taxon>Brassicales</taxon>
        <taxon>Brassicaceae</taxon>
        <taxon>Brassiceae</taxon>
        <taxon>Brassica</taxon>
    </lineage>
</organism>
<proteinExistence type="predicted"/>
<dbReference type="Proteomes" id="UP000886595">
    <property type="component" value="Unassembled WGS sequence"/>
</dbReference>
<evidence type="ECO:0000313" key="1">
    <source>
        <dbReference type="EMBL" id="KAG2329597.1"/>
    </source>
</evidence>
<evidence type="ECO:0000313" key="2">
    <source>
        <dbReference type="Proteomes" id="UP000886595"/>
    </source>
</evidence>
<gene>
    <name evidence="1" type="ORF">Bca52824_000777</name>
</gene>
<accession>A0A8X7WHU4</accession>
<sequence>MGHLALVARCGGAEKVLTEESAFQGFRVDPFSAFIDLSRVLGTRGRFCLSVVYGPLFTYSKTLFTFDILSRLFLDVPEESGCLLFGSLVSRASSVLSSVDTGGWYFTANDVTAFRRVSQSFQCLICVKRTS</sequence>
<name>A0A8X7WHU4_BRACI</name>
<comment type="caution">
    <text evidence="1">The sequence shown here is derived from an EMBL/GenBank/DDBJ whole genome shotgun (WGS) entry which is preliminary data.</text>
</comment>
<dbReference type="AlphaFoldDB" id="A0A8X7WHU4"/>
<reference evidence="1 2" key="1">
    <citation type="submission" date="2020-02" db="EMBL/GenBank/DDBJ databases">
        <authorList>
            <person name="Ma Q."/>
            <person name="Huang Y."/>
            <person name="Song X."/>
            <person name="Pei D."/>
        </authorList>
    </citation>
    <scope>NUCLEOTIDE SEQUENCE [LARGE SCALE GENOMIC DNA]</scope>
    <source>
        <strain evidence="1">Sxm20200214</strain>
        <tissue evidence="1">Leaf</tissue>
    </source>
</reference>
<protein>
    <submittedName>
        <fullName evidence="1">Uncharacterized protein</fullName>
    </submittedName>
</protein>
<dbReference type="EMBL" id="JAAMPC010000001">
    <property type="protein sequence ID" value="KAG2329597.1"/>
    <property type="molecule type" value="Genomic_DNA"/>
</dbReference>
<keyword evidence="2" id="KW-1185">Reference proteome</keyword>